<dbReference type="CDD" id="cd03801">
    <property type="entry name" value="GT4_PimA-like"/>
    <property type="match status" value="1"/>
</dbReference>
<dbReference type="Pfam" id="PF13439">
    <property type="entry name" value="Glyco_transf_4"/>
    <property type="match status" value="1"/>
</dbReference>
<dbReference type="PANTHER" id="PTHR45947:SF3">
    <property type="entry name" value="SULFOQUINOVOSYL TRANSFERASE SQD2"/>
    <property type="match status" value="1"/>
</dbReference>
<sequence length="400" mass="43543">MSEHRHLLVTNDFPPKVGGIQSYLWELWSRLDPSTFRVLSARSDPRCDDFDAEQRERGLVIDRVDAKTLFFPSKRNRLALKSAIDRWNPDLVLFDPAWPLGMLAKHCSVPSAVIVHGAEVAIPSRLPVSRSLIKTTVRRSSGVIAAGPYPAREIQRLFRTDRTPVLEIPPGVDTKRFHPRSADQIRDTRERFGIPSNALFVLSVSRLVPRKGMDTLIKAAGQCATRFPNLFVGIGGSGRDENKLAGLIESSGAPVKMLGRVSDADLPDLMGAADIFAMACRERWGGLEKEGFGIVFLEAAASGVVQIAGLSGGSADAVLDGETGIVMKPPNDEGALAQSLSDLLEDSALRERFGGEARVRAEASFDYDVLARRLGDALQNGWPFSGAEREGGEKNGRSND</sequence>
<name>A0A6J7AQA0_9ZZZZ</name>
<gene>
    <name evidence="4" type="ORF">UFOPK3164_01598</name>
    <name evidence="5" type="ORF">UFOPK3427_00278</name>
    <name evidence="6" type="ORF">UFOPK4112_01535</name>
</gene>
<feature type="domain" description="Glycosyltransferase subfamily 4-like N-terminal" evidence="3">
    <location>
        <begin position="17"/>
        <end position="176"/>
    </location>
</feature>
<dbReference type="InterPro" id="IPR028098">
    <property type="entry name" value="Glyco_trans_4-like_N"/>
</dbReference>
<dbReference type="Gene3D" id="3.40.50.2000">
    <property type="entry name" value="Glycogen Phosphorylase B"/>
    <property type="match status" value="2"/>
</dbReference>
<dbReference type="SUPFAM" id="SSF53756">
    <property type="entry name" value="UDP-Glycosyltransferase/glycogen phosphorylase"/>
    <property type="match status" value="1"/>
</dbReference>
<dbReference type="EMBL" id="CAFBLT010000001">
    <property type="protein sequence ID" value="CAB4862543.1"/>
    <property type="molecule type" value="Genomic_DNA"/>
</dbReference>
<dbReference type="Pfam" id="PF00534">
    <property type="entry name" value="Glycos_transf_1"/>
    <property type="match status" value="1"/>
</dbReference>
<evidence type="ECO:0000313" key="4">
    <source>
        <dbReference type="EMBL" id="CAB4834189.1"/>
    </source>
</evidence>
<organism evidence="4">
    <name type="scientific">freshwater metagenome</name>
    <dbReference type="NCBI Taxonomy" id="449393"/>
    <lineage>
        <taxon>unclassified sequences</taxon>
        <taxon>metagenomes</taxon>
        <taxon>ecological metagenomes</taxon>
    </lineage>
</organism>
<dbReference type="EMBL" id="CAFBPM010000019">
    <property type="protein sequence ID" value="CAB5029958.1"/>
    <property type="molecule type" value="Genomic_DNA"/>
</dbReference>
<feature type="compositionally biased region" description="Basic and acidic residues" evidence="1">
    <location>
        <begin position="387"/>
        <end position="400"/>
    </location>
</feature>
<dbReference type="InterPro" id="IPR001296">
    <property type="entry name" value="Glyco_trans_1"/>
</dbReference>
<reference evidence="4" key="1">
    <citation type="submission" date="2020-05" db="EMBL/GenBank/DDBJ databases">
        <authorList>
            <person name="Chiriac C."/>
            <person name="Salcher M."/>
            <person name="Ghai R."/>
            <person name="Kavagutti S V."/>
        </authorList>
    </citation>
    <scope>NUCLEOTIDE SEQUENCE</scope>
</reference>
<dbReference type="InterPro" id="IPR050194">
    <property type="entry name" value="Glycosyltransferase_grp1"/>
</dbReference>
<feature type="domain" description="Glycosyl transferase family 1" evidence="2">
    <location>
        <begin position="186"/>
        <end position="358"/>
    </location>
</feature>
<proteinExistence type="predicted"/>
<evidence type="ECO:0000313" key="5">
    <source>
        <dbReference type="EMBL" id="CAB4862543.1"/>
    </source>
</evidence>
<evidence type="ECO:0000313" key="6">
    <source>
        <dbReference type="EMBL" id="CAB5029958.1"/>
    </source>
</evidence>
<evidence type="ECO:0000256" key="1">
    <source>
        <dbReference type="SAM" id="MobiDB-lite"/>
    </source>
</evidence>
<evidence type="ECO:0000259" key="2">
    <source>
        <dbReference type="Pfam" id="PF00534"/>
    </source>
</evidence>
<dbReference type="PANTHER" id="PTHR45947">
    <property type="entry name" value="SULFOQUINOVOSYL TRANSFERASE SQD2"/>
    <property type="match status" value="1"/>
</dbReference>
<accession>A0A6J7AQA0</accession>
<dbReference type="GO" id="GO:0016758">
    <property type="term" value="F:hexosyltransferase activity"/>
    <property type="evidence" value="ECO:0007669"/>
    <property type="project" value="TreeGrafter"/>
</dbReference>
<protein>
    <submittedName>
        <fullName evidence="4">Unannotated protein</fullName>
    </submittedName>
</protein>
<feature type="region of interest" description="Disordered" evidence="1">
    <location>
        <begin position="379"/>
        <end position="400"/>
    </location>
</feature>
<dbReference type="EMBL" id="CAFABE010000112">
    <property type="protein sequence ID" value="CAB4834189.1"/>
    <property type="molecule type" value="Genomic_DNA"/>
</dbReference>
<dbReference type="AlphaFoldDB" id="A0A6J7AQA0"/>
<evidence type="ECO:0000259" key="3">
    <source>
        <dbReference type="Pfam" id="PF13439"/>
    </source>
</evidence>